<feature type="domain" description="RNA polymerase sigma-70 region 2" evidence="1">
    <location>
        <begin position="15"/>
        <end position="68"/>
    </location>
</feature>
<protein>
    <submittedName>
        <fullName evidence="3">RNA polymerase sigma-70 factor (ECF subfamily)</fullName>
    </submittedName>
</protein>
<dbReference type="EMBL" id="JACIIV010000010">
    <property type="protein sequence ID" value="MBB6227437.1"/>
    <property type="molecule type" value="Genomic_DNA"/>
</dbReference>
<gene>
    <name evidence="3" type="ORF">FHS79_001603</name>
</gene>
<organism evidence="3 4">
    <name type="scientific">Polymorphobacter multimanifer</name>
    <dbReference type="NCBI Taxonomy" id="1070431"/>
    <lineage>
        <taxon>Bacteria</taxon>
        <taxon>Pseudomonadati</taxon>
        <taxon>Pseudomonadota</taxon>
        <taxon>Alphaproteobacteria</taxon>
        <taxon>Sphingomonadales</taxon>
        <taxon>Sphingosinicellaceae</taxon>
        <taxon>Polymorphobacter</taxon>
    </lineage>
</organism>
<dbReference type="PANTHER" id="PTHR47756">
    <property type="entry name" value="BLL6612 PROTEIN-RELATED"/>
    <property type="match status" value="1"/>
</dbReference>
<dbReference type="AlphaFoldDB" id="A0A841L454"/>
<evidence type="ECO:0000259" key="2">
    <source>
        <dbReference type="Pfam" id="PF20239"/>
    </source>
</evidence>
<reference evidence="3 4" key="1">
    <citation type="submission" date="2020-08" db="EMBL/GenBank/DDBJ databases">
        <title>Genomic Encyclopedia of Type Strains, Phase IV (KMG-IV): sequencing the most valuable type-strain genomes for metagenomic binning, comparative biology and taxonomic classification.</title>
        <authorList>
            <person name="Goeker M."/>
        </authorList>
    </citation>
    <scope>NUCLEOTIDE SEQUENCE [LARGE SCALE GENOMIC DNA]</scope>
    <source>
        <strain evidence="3 4">DSM 102189</strain>
    </source>
</reference>
<dbReference type="RefSeq" id="WP_184198027.1">
    <property type="nucleotide sequence ID" value="NZ_BMOX01000033.1"/>
</dbReference>
<evidence type="ECO:0000313" key="3">
    <source>
        <dbReference type="EMBL" id="MBB6227437.1"/>
    </source>
</evidence>
<dbReference type="InterPro" id="IPR013325">
    <property type="entry name" value="RNA_pol_sigma_r2"/>
</dbReference>
<dbReference type="GO" id="GO:0003700">
    <property type="term" value="F:DNA-binding transcription factor activity"/>
    <property type="evidence" value="ECO:0007669"/>
    <property type="project" value="InterPro"/>
</dbReference>
<proteinExistence type="predicted"/>
<sequence>MEARRIAEDAARTAYGRLLALLASRSRDIAAAEDALASAFAAALQHWPVSGVPANPEAWLFTTARRTLGAARARAATASAGEAMLAQLAEERAEAAMPDFPDKRLKLLFVCTHPAIAEAAQAPLMLQTVLGLDAARIAAAFLVTPAAMGQALVRAKGRIRAAGIAFTVPQPDVRPARLAAIRSAIYAAYGTGWEALTTADGRLAGLAQEAEYLARLLLAQLPDDPESAGLLALILFCEARRSARRDSNGDFVPLSRQDPKSWSMPHISEAEVLLRAAARHHSPGRFQLEAAIQSLHNHQRMTGEPLSAPLLGLYDRLLAVAPSIGAAIARAAALAQAGEPAAALAALDALAARCTSHQPWWAARARALHASGKRDAAQLAAARAAGLTTDPAVRAYLLSNKFFSD</sequence>
<name>A0A841L454_9SPHN</name>
<dbReference type="Pfam" id="PF04542">
    <property type="entry name" value="Sigma70_r2"/>
    <property type="match status" value="1"/>
</dbReference>
<evidence type="ECO:0000313" key="4">
    <source>
        <dbReference type="Proteomes" id="UP000538147"/>
    </source>
</evidence>
<dbReference type="Pfam" id="PF20239">
    <property type="entry name" value="DUF6596"/>
    <property type="match status" value="1"/>
</dbReference>
<feature type="domain" description="DUF6596" evidence="2">
    <location>
        <begin position="177"/>
        <end position="278"/>
    </location>
</feature>
<dbReference type="Proteomes" id="UP000538147">
    <property type="component" value="Unassembled WGS sequence"/>
</dbReference>
<dbReference type="GO" id="GO:0006352">
    <property type="term" value="P:DNA-templated transcription initiation"/>
    <property type="evidence" value="ECO:0007669"/>
    <property type="project" value="InterPro"/>
</dbReference>
<dbReference type="InterPro" id="IPR007627">
    <property type="entry name" value="RNA_pol_sigma70_r2"/>
</dbReference>
<evidence type="ECO:0000259" key="1">
    <source>
        <dbReference type="Pfam" id="PF04542"/>
    </source>
</evidence>
<dbReference type="Gene3D" id="1.10.1740.10">
    <property type="match status" value="1"/>
</dbReference>
<accession>A0A841L454</accession>
<dbReference type="InterPro" id="IPR046531">
    <property type="entry name" value="DUF6596"/>
</dbReference>
<keyword evidence="4" id="KW-1185">Reference proteome</keyword>
<comment type="caution">
    <text evidence="3">The sequence shown here is derived from an EMBL/GenBank/DDBJ whole genome shotgun (WGS) entry which is preliminary data.</text>
</comment>
<dbReference type="PANTHER" id="PTHR47756:SF2">
    <property type="entry name" value="BLL6612 PROTEIN"/>
    <property type="match status" value="1"/>
</dbReference>
<dbReference type="SUPFAM" id="SSF88946">
    <property type="entry name" value="Sigma2 domain of RNA polymerase sigma factors"/>
    <property type="match status" value="1"/>
</dbReference>